<dbReference type="Gene3D" id="1.10.443.10">
    <property type="entry name" value="Intergrase catalytic core"/>
    <property type="match status" value="1"/>
</dbReference>
<dbReference type="RefSeq" id="WP_040113678.1">
    <property type="nucleotide sequence ID" value="NZ_CP006906.1"/>
</dbReference>
<comment type="subcellular location">
    <subcellularLocation>
        <location evidence="1">Cytoplasm</location>
    </subcellularLocation>
</comment>
<evidence type="ECO:0008006" key="14">
    <source>
        <dbReference type="Google" id="ProtNLM"/>
    </source>
</evidence>
<keyword evidence="2" id="KW-0963">Cytoplasm</keyword>
<keyword evidence="13" id="KW-1185">Reference proteome</keyword>
<geneLocation type="plasmid" evidence="12 13">
    <name>pCBJ</name>
</geneLocation>
<keyword evidence="6 9" id="KW-0238">DNA-binding</keyword>
<dbReference type="InterPro" id="IPR011010">
    <property type="entry name" value="DNA_brk_join_enz"/>
</dbReference>
<sequence length="312" mass="37171">MDNVHSTHTKLIYPTYFNKFINYMEEKDYKDLTIKNYVSDLVLFLKYIRYKEDEDKLFNDVDYYNVSLEKLGNISDEYILNYIDFSFDKRRNSDTTNSRKICSLDLFYSFLREEYKEINNDPVKLYNKIVDTRFNFKLMEDWQIELLLSNYIKSRYPYRDRLVAAILINTGIKLSELCNLKLDDLQENTLYIVKNDKINRKFKLSSYCTNLLEPYYRERGRAVARGLKKGRDVKVEYLFLGERGDRLGPRGVQRLLSNMGKSKLPFNKKCNPSMLRNTKAMKSIEEGMSSIELKEFLGNNSLSNARKFYLKR</sequence>
<protein>
    <recommendedName>
        <fullName evidence="14">Phage integrase family protein</fullName>
    </recommendedName>
</protein>
<keyword evidence="7" id="KW-0233">DNA recombination</keyword>
<feature type="domain" description="Tyr recombinase" evidence="10">
    <location>
        <begin position="133"/>
        <end position="312"/>
    </location>
</feature>
<dbReference type="GO" id="GO:0003677">
    <property type="term" value="F:DNA binding"/>
    <property type="evidence" value="ECO:0007669"/>
    <property type="project" value="UniProtKB-UniRule"/>
</dbReference>
<keyword evidence="12" id="KW-0614">Plasmid</keyword>
<dbReference type="PROSITE" id="PS51898">
    <property type="entry name" value="TYR_RECOMBINASE"/>
    <property type="match status" value="1"/>
</dbReference>
<keyword evidence="5" id="KW-0229">DNA integration</keyword>
<evidence type="ECO:0000256" key="3">
    <source>
        <dbReference type="ARBA" id="ARBA00022618"/>
    </source>
</evidence>
<dbReference type="InterPro" id="IPR013762">
    <property type="entry name" value="Integrase-like_cat_sf"/>
</dbReference>
<evidence type="ECO:0000256" key="9">
    <source>
        <dbReference type="PROSITE-ProRule" id="PRU01248"/>
    </source>
</evidence>
<keyword evidence="4" id="KW-0159">Chromosome partition</keyword>
<evidence type="ECO:0000259" key="10">
    <source>
        <dbReference type="PROSITE" id="PS51898"/>
    </source>
</evidence>
<dbReference type="Gene3D" id="1.10.150.130">
    <property type="match status" value="1"/>
</dbReference>
<dbReference type="PANTHER" id="PTHR30349">
    <property type="entry name" value="PHAGE INTEGRASE-RELATED"/>
    <property type="match status" value="1"/>
</dbReference>
<evidence type="ECO:0000256" key="4">
    <source>
        <dbReference type="ARBA" id="ARBA00022829"/>
    </source>
</evidence>
<feature type="domain" description="Core-binding (CB)" evidence="11">
    <location>
        <begin position="11"/>
        <end position="112"/>
    </location>
</feature>
<dbReference type="KEGG" id="cbv:U729_3165"/>
<evidence type="ECO:0000256" key="1">
    <source>
        <dbReference type="ARBA" id="ARBA00004496"/>
    </source>
</evidence>
<dbReference type="AlphaFoldDB" id="A0A0A7G2Y8"/>
<dbReference type="Pfam" id="PF00589">
    <property type="entry name" value="Phage_integrase"/>
    <property type="match status" value="1"/>
</dbReference>
<dbReference type="Proteomes" id="UP000030635">
    <property type="component" value="Plasmid pCBJ"/>
</dbReference>
<dbReference type="EMBL" id="CP006906">
    <property type="protein sequence ID" value="AIY85380.1"/>
    <property type="molecule type" value="Genomic_DNA"/>
</dbReference>
<dbReference type="GO" id="GO:0015074">
    <property type="term" value="P:DNA integration"/>
    <property type="evidence" value="ECO:0007669"/>
    <property type="project" value="UniProtKB-KW"/>
</dbReference>
<dbReference type="GO" id="GO:0005737">
    <property type="term" value="C:cytoplasm"/>
    <property type="evidence" value="ECO:0007669"/>
    <property type="project" value="UniProtKB-SubCell"/>
</dbReference>
<dbReference type="PROSITE" id="PS51900">
    <property type="entry name" value="CB"/>
    <property type="match status" value="1"/>
</dbReference>
<dbReference type="GO" id="GO:0051301">
    <property type="term" value="P:cell division"/>
    <property type="evidence" value="ECO:0007669"/>
    <property type="project" value="UniProtKB-KW"/>
</dbReference>
<evidence type="ECO:0000256" key="8">
    <source>
        <dbReference type="ARBA" id="ARBA00023306"/>
    </source>
</evidence>
<dbReference type="PANTHER" id="PTHR30349:SF77">
    <property type="entry name" value="TYROSINE RECOMBINASE XERC"/>
    <property type="match status" value="1"/>
</dbReference>
<dbReference type="OrthoDB" id="283809at2"/>
<gene>
    <name evidence="12" type="ORF">U729_3165</name>
</gene>
<keyword evidence="3" id="KW-0132">Cell division</keyword>
<organism evidence="12 13">
    <name type="scientific">Clostridium baratii str. Sullivan</name>
    <dbReference type="NCBI Taxonomy" id="1415775"/>
    <lineage>
        <taxon>Bacteria</taxon>
        <taxon>Bacillati</taxon>
        <taxon>Bacillota</taxon>
        <taxon>Clostridia</taxon>
        <taxon>Eubacteriales</taxon>
        <taxon>Clostridiaceae</taxon>
        <taxon>Clostridium</taxon>
    </lineage>
</organism>
<dbReference type="GO" id="GO:0007059">
    <property type="term" value="P:chromosome segregation"/>
    <property type="evidence" value="ECO:0007669"/>
    <property type="project" value="UniProtKB-KW"/>
</dbReference>
<evidence type="ECO:0000256" key="6">
    <source>
        <dbReference type="ARBA" id="ARBA00023125"/>
    </source>
</evidence>
<accession>A0A0A7G2Y8</accession>
<evidence type="ECO:0000256" key="5">
    <source>
        <dbReference type="ARBA" id="ARBA00022908"/>
    </source>
</evidence>
<dbReference type="HOGENOM" id="CLU_890535_0_0_9"/>
<evidence type="ECO:0000313" key="13">
    <source>
        <dbReference type="Proteomes" id="UP000030635"/>
    </source>
</evidence>
<dbReference type="eggNOG" id="COG4974">
    <property type="taxonomic scope" value="Bacteria"/>
</dbReference>
<dbReference type="InterPro" id="IPR044068">
    <property type="entry name" value="CB"/>
</dbReference>
<keyword evidence="8" id="KW-0131">Cell cycle</keyword>
<proteinExistence type="predicted"/>
<dbReference type="InterPro" id="IPR002104">
    <property type="entry name" value="Integrase_catalytic"/>
</dbReference>
<dbReference type="GO" id="GO:0006310">
    <property type="term" value="P:DNA recombination"/>
    <property type="evidence" value="ECO:0007669"/>
    <property type="project" value="UniProtKB-KW"/>
</dbReference>
<dbReference type="SUPFAM" id="SSF56349">
    <property type="entry name" value="DNA breaking-rejoining enzymes"/>
    <property type="match status" value="1"/>
</dbReference>
<dbReference type="InterPro" id="IPR050090">
    <property type="entry name" value="Tyrosine_recombinase_XerCD"/>
</dbReference>
<dbReference type="InterPro" id="IPR010998">
    <property type="entry name" value="Integrase_recombinase_N"/>
</dbReference>
<evidence type="ECO:0000256" key="7">
    <source>
        <dbReference type="ARBA" id="ARBA00023172"/>
    </source>
</evidence>
<name>A0A0A7G2Y8_9CLOT</name>
<evidence type="ECO:0000256" key="2">
    <source>
        <dbReference type="ARBA" id="ARBA00022490"/>
    </source>
</evidence>
<evidence type="ECO:0000259" key="11">
    <source>
        <dbReference type="PROSITE" id="PS51900"/>
    </source>
</evidence>
<evidence type="ECO:0000313" key="12">
    <source>
        <dbReference type="EMBL" id="AIY85380.1"/>
    </source>
</evidence>
<reference evidence="12 13" key="1">
    <citation type="journal article" date="2015" name="Infect. Genet. Evol.">
        <title>Genomic sequences of six botulinum neurotoxin-producing strains representing three clostridial species illustrate the mobility and diversity of botulinum neurotoxin genes.</title>
        <authorList>
            <person name="Smith T.J."/>
            <person name="Hill K.K."/>
            <person name="Xie G."/>
            <person name="Foley B.T."/>
            <person name="Williamson C.H."/>
            <person name="Foster J.T."/>
            <person name="Johnson S.L."/>
            <person name="Chertkov O."/>
            <person name="Teshima H."/>
            <person name="Gibbons H.S."/>
            <person name="Johnsky L.A."/>
            <person name="Karavis M.A."/>
            <person name="Smith L.A."/>
        </authorList>
    </citation>
    <scope>NUCLEOTIDE SEQUENCE [LARGE SCALE GENOMIC DNA]</scope>
    <source>
        <strain evidence="12">Sullivan</strain>
        <plasmid evidence="13">Plasmid pCBJ</plasmid>
    </source>
</reference>